<evidence type="ECO:0000313" key="1">
    <source>
        <dbReference type="EMBL" id="CAG5108306.1"/>
    </source>
</evidence>
<dbReference type="Proteomes" id="UP001158576">
    <property type="component" value="Chromosome 1"/>
</dbReference>
<organism evidence="1 2">
    <name type="scientific">Oikopleura dioica</name>
    <name type="common">Tunicate</name>
    <dbReference type="NCBI Taxonomy" id="34765"/>
    <lineage>
        <taxon>Eukaryota</taxon>
        <taxon>Metazoa</taxon>
        <taxon>Chordata</taxon>
        <taxon>Tunicata</taxon>
        <taxon>Appendicularia</taxon>
        <taxon>Copelata</taxon>
        <taxon>Oikopleuridae</taxon>
        <taxon>Oikopleura</taxon>
    </lineage>
</organism>
<proteinExistence type="predicted"/>
<protein>
    <submittedName>
        <fullName evidence="1">Oidioi.mRNA.OKI2018_I69.chr1.g3733.t1.cds</fullName>
    </submittedName>
</protein>
<dbReference type="EMBL" id="OU015566">
    <property type="protein sequence ID" value="CAG5108306.1"/>
    <property type="molecule type" value="Genomic_DNA"/>
</dbReference>
<sequence length="120" mass="13868">MSYDKAIGTIQEWIDITYEVVADHGRAGKFQIRTDKLLRNALRSYEVNCTAPYDAERIGKNDFAIWEKQAVRSEDHCTQTETIKAGLYAWVDNYACMSKKTSRQTKRVTKFIGKMTNPYC</sequence>
<reference evidence="1 2" key="1">
    <citation type="submission" date="2021-04" db="EMBL/GenBank/DDBJ databases">
        <authorList>
            <person name="Bliznina A."/>
        </authorList>
    </citation>
    <scope>NUCLEOTIDE SEQUENCE [LARGE SCALE GENOMIC DNA]</scope>
</reference>
<accession>A0ABN7SUZ7</accession>
<gene>
    <name evidence="1" type="ORF">OKIOD_LOCUS12498</name>
</gene>
<evidence type="ECO:0000313" key="2">
    <source>
        <dbReference type="Proteomes" id="UP001158576"/>
    </source>
</evidence>
<keyword evidence="2" id="KW-1185">Reference proteome</keyword>
<name>A0ABN7SUZ7_OIKDI</name>